<dbReference type="AlphaFoldDB" id="A0A0L6U848"/>
<organism evidence="1 2">
    <name type="scientific">Puccinia sorghi</name>
    <dbReference type="NCBI Taxonomy" id="27349"/>
    <lineage>
        <taxon>Eukaryota</taxon>
        <taxon>Fungi</taxon>
        <taxon>Dikarya</taxon>
        <taxon>Basidiomycota</taxon>
        <taxon>Pucciniomycotina</taxon>
        <taxon>Pucciniomycetes</taxon>
        <taxon>Pucciniales</taxon>
        <taxon>Pucciniaceae</taxon>
        <taxon>Puccinia</taxon>
    </lineage>
</organism>
<protein>
    <submittedName>
        <fullName evidence="1">Uncharacterized protein</fullName>
    </submittedName>
</protein>
<gene>
    <name evidence="1" type="ORF">VP01_9139g1</name>
</gene>
<evidence type="ECO:0000313" key="2">
    <source>
        <dbReference type="Proteomes" id="UP000037035"/>
    </source>
</evidence>
<keyword evidence="2" id="KW-1185">Reference proteome</keyword>
<dbReference type="Proteomes" id="UP000037035">
    <property type="component" value="Unassembled WGS sequence"/>
</dbReference>
<dbReference type="OrthoDB" id="2681631at2759"/>
<dbReference type="VEuPathDB" id="FungiDB:VP01_9139g1"/>
<name>A0A0L6U848_9BASI</name>
<sequence length="123" mass="13419">MSLYQNGLKENVQLAVVMRNIQFDSLRSMRVMALIAGQTIEGIRIACPAPNTSTSIPSPDLNVMDLSAFQRGPSNQLSDSERASWVQGNLCFRCGQAGQISRGYFRTPGGNQLPPCQQPHPAL</sequence>
<proteinExistence type="predicted"/>
<accession>A0A0L6U848</accession>
<comment type="caution">
    <text evidence="1">The sequence shown here is derived from an EMBL/GenBank/DDBJ whole genome shotgun (WGS) entry which is preliminary data.</text>
</comment>
<dbReference type="EMBL" id="LAVV01014759">
    <property type="protein sequence ID" value="KNZ44467.1"/>
    <property type="molecule type" value="Genomic_DNA"/>
</dbReference>
<evidence type="ECO:0000313" key="1">
    <source>
        <dbReference type="EMBL" id="KNZ44467.1"/>
    </source>
</evidence>
<reference evidence="1 2" key="1">
    <citation type="submission" date="2015-08" db="EMBL/GenBank/DDBJ databases">
        <title>Next Generation Sequencing and Analysis of the Genome of Puccinia sorghi L Schw, the Causal Agent of Maize Common Rust.</title>
        <authorList>
            <person name="Rochi L."/>
            <person name="Burguener G."/>
            <person name="Darino M."/>
            <person name="Turjanski A."/>
            <person name="Kreff E."/>
            <person name="Dieguez M.J."/>
            <person name="Sacco F."/>
        </authorList>
    </citation>
    <scope>NUCLEOTIDE SEQUENCE [LARGE SCALE GENOMIC DNA]</scope>
    <source>
        <strain evidence="1 2">RO10H11247</strain>
    </source>
</reference>